<evidence type="ECO:0000313" key="2">
    <source>
        <dbReference type="EMBL" id="TGO91464.1"/>
    </source>
</evidence>
<proteinExistence type="predicted"/>
<feature type="region of interest" description="Disordered" evidence="1">
    <location>
        <begin position="1"/>
        <end position="47"/>
    </location>
</feature>
<feature type="region of interest" description="Disordered" evidence="1">
    <location>
        <begin position="119"/>
        <end position="172"/>
    </location>
</feature>
<reference evidence="2 3" key="1">
    <citation type="submission" date="2017-12" db="EMBL/GenBank/DDBJ databases">
        <title>Comparative genomics of Botrytis spp.</title>
        <authorList>
            <person name="Valero-Jimenez C.A."/>
            <person name="Tapia P."/>
            <person name="Veloso J."/>
            <person name="Silva-Moreno E."/>
            <person name="Staats M."/>
            <person name="Valdes J.H."/>
            <person name="Van Kan J.A.L."/>
        </authorList>
    </citation>
    <scope>NUCLEOTIDE SEQUENCE [LARGE SCALE GENOMIC DNA]</scope>
    <source>
        <strain evidence="2 3">MUCL3349</strain>
    </source>
</reference>
<dbReference type="OrthoDB" id="3563686at2759"/>
<organism evidence="2 3">
    <name type="scientific">Botrytis porri</name>
    <dbReference type="NCBI Taxonomy" id="87229"/>
    <lineage>
        <taxon>Eukaryota</taxon>
        <taxon>Fungi</taxon>
        <taxon>Dikarya</taxon>
        <taxon>Ascomycota</taxon>
        <taxon>Pezizomycotina</taxon>
        <taxon>Leotiomycetes</taxon>
        <taxon>Helotiales</taxon>
        <taxon>Sclerotiniaceae</taxon>
        <taxon>Botrytis</taxon>
    </lineage>
</organism>
<evidence type="ECO:0000256" key="1">
    <source>
        <dbReference type="SAM" id="MobiDB-lite"/>
    </source>
</evidence>
<dbReference type="EMBL" id="PQXO01000027">
    <property type="protein sequence ID" value="TGO91464.1"/>
    <property type="molecule type" value="Genomic_DNA"/>
</dbReference>
<evidence type="ECO:0000313" key="3">
    <source>
        <dbReference type="Proteomes" id="UP000297280"/>
    </source>
</evidence>
<feature type="compositionally biased region" description="Basic and acidic residues" evidence="1">
    <location>
        <begin position="153"/>
        <end position="163"/>
    </location>
</feature>
<feature type="compositionally biased region" description="Polar residues" evidence="1">
    <location>
        <begin position="33"/>
        <end position="44"/>
    </location>
</feature>
<sequence length="195" mass="22006">MGLLQENQDPPSTSPQVSNREKLASGYIRPHSTDSVRTTTSSPPTIQPVDLVTYTLSFQSTKAHHGFDANKYTLSDDISQYSSTLSLQSVDKKAFRERTEKWIEGVERGEWETRRSEGLGVGKGRVDEGVSHSKRRKRYREGRGMVGDDDDDVRGKKSRVGEREDGDSGMCKGREVCERGIMKDLGRRSFCEERE</sequence>
<accession>A0A4Z1L3R5</accession>
<feature type="compositionally biased region" description="Polar residues" evidence="1">
    <location>
        <begin position="1"/>
        <end position="18"/>
    </location>
</feature>
<protein>
    <submittedName>
        <fullName evidence="2">Uncharacterized protein</fullName>
    </submittedName>
</protein>
<keyword evidence="3" id="KW-1185">Reference proteome</keyword>
<gene>
    <name evidence="2" type="ORF">BPOR_0027g00170</name>
</gene>
<name>A0A4Z1L3R5_9HELO</name>
<dbReference type="Proteomes" id="UP000297280">
    <property type="component" value="Unassembled WGS sequence"/>
</dbReference>
<comment type="caution">
    <text evidence="2">The sequence shown here is derived from an EMBL/GenBank/DDBJ whole genome shotgun (WGS) entry which is preliminary data.</text>
</comment>
<dbReference type="AlphaFoldDB" id="A0A4Z1L3R5"/>